<feature type="non-terminal residue" evidence="2">
    <location>
        <position position="1"/>
    </location>
</feature>
<organism evidence="2">
    <name type="scientific">uncultured Rubrobacteraceae bacterium</name>
    <dbReference type="NCBI Taxonomy" id="349277"/>
    <lineage>
        <taxon>Bacteria</taxon>
        <taxon>Bacillati</taxon>
        <taxon>Actinomycetota</taxon>
        <taxon>Rubrobacteria</taxon>
        <taxon>Rubrobacterales</taxon>
        <taxon>Rubrobacteraceae</taxon>
        <taxon>environmental samples</taxon>
    </lineage>
</organism>
<proteinExistence type="predicted"/>
<protein>
    <submittedName>
        <fullName evidence="2">Uncharacterized protein</fullName>
    </submittedName>
</protein>
<sequence>WWGRRGSAAPAGPLRAGPAGRGRWCAPSTRAGAKTSGSKFLRREGD</sequence>
<dbReference type="EMBL" id="CADCUV010000107">
    <property type="protein sequence ID" value="CAA9419004.1"/>
    <property type="molecule type" value="Genomic_DNA"/>
</dbReference>
<gene>
    <name evidence="2" type="ORF">AVDCRST_MAG22-2427</name>
</gene>
<feature type="compositionally biased region" description="Low complexity" evidence="1">
    <location>
        <begin position="1"/>
        <end position="23"/>
    </location>
</feature>
<feature type="region of interest" description="Disordered" evidence="1">
    <location>
        <begin position="1"/>
        <end position="46"/>
    </location>
</feature>
<name>A0A6J4PKY3_9ACTN</name>
<evidence type="ECO:0000256" key="1">
    <source>
        <dbReference type="SAM" id="MobiDB-lite"/>
    </source>
</evidence>
<reference evidence="2" key="1">
    <citation type="submission" date="2020-02" db="EMBL/GenBank/DDBJ databases">
        <authorList>
            <person name="Meier V. D."/>
        </authorList>
    </citation>
    <scope>NUCLEOTIDE SEQUENCE</scope>
    <source>
        <strain evidence="2">AVDCRST_MAG22</strain>
    </source>
</reference>
<dbReference type="AlphaFoldDB" id="A0A6J4PKY3"/>
<accession>A0A6J4PKY3</accession>
<evidence type="ECO:0000313" key="2">
    <source>
        <dbReference type="EMBL" id="CAA9419004.1"/>
    </source>
</evidence>
<feature type="non-terminal residue" evidence="2">
    <location>
        <position position="46"/>
    </location>
</feature>